<dbReference type="SUPFAM" id="SSF53335">
    <property type="entry name" value="S-adenosyl-L-methionine-dependent methyltransferases"/>
    <property type="match status" value="1"/>
</dbReference>
<gene>
    <name evidence="2" type="ORF">UFOPK2370_00770</name>
</gene>
<dbReference type="Gene3D" id="3.40.50.150">
    <property type="entry name" value="Vaccinia Virus protein VP39"/>
    <property type="match status" value="1"/>
</dbReference>
<dbReference type="EMBL" id="CAEZXK010000017">
    <property type="protein sequence ID" value="CAB4688114.1"/>
    <property type="molecule type" value="Genomic_DNA"/>
</dbReference>
<evidence type="ECO:0000313" key="2">
    <source>
        <dbReference type="EMBL" id="CAB4688114.1"/>
    </source>
</evidence>
<evidence type="ECO:0000259" key="1">
    <source>
        <dbReference type="Pfam" id="PF18096"/>
    </source>
</evidence>
<dbReference type="Pfam" id="PF18096">
    <property type="entry name" value="Thump_like"/>
    <property type="match status" value="1"/>
</dbReference>
<dbReference type="InterPro" id="IPR041497">
    <property type="entry name" value="Thump-like"/>
</dbReference>
<name>A0A6J6NTY1_9ZZZZ</name>
<feature type="domain" description="THUMP-like" evidence="1">
    <location>
        <begin position="326"/>
        <end position="397"/>
    </location>
</feature>
<dbReference type="CDD" id="cd02440">
    <property type="entry name" value="AdoMet_MTases"/>
    <property type="match status" value="1"/>
</dbReference>
<dbReference type="AlphaFoldDB" id="A0A6J6NTY1"/>
<organism evidence="2">
    <name type="scientific">freshwater metagenome</name>
    <dbReference type="NCBI Taxonomy" id="449393"/>
    <lineage>
        <taxon>unclassified sequences</taxon>
        <taxon>metagenomes</taxon>
        <taxon>ecological metagenomes</taxon>
    </lineage>
</organism>
<proteinExistence type="predicted"/>
<reference evidence="2" key="1">
    <citation type="submission" date="2020-05" db="EMBL/GenBank/DDBJ databases">
        <authorList>
            <person name="Chiriac C."/>
            <person name="Salcher M."/>
            <person name="Ghai R."/>
            <person name="Kavagutti S V."/>
        </authorList>
    </citation>
    <scope>NUCLEOTIDE SEQUENCE</scope>
</reference>
<sequence length="398" mass="43659">MDRSEFAKLFTHEALALLNAIGDLDAKADVLKLVSALRAEGYDPGLVAAVLSQAKLRRRARKKFGDFTDGMLFTEDGLEQASRLQAAALHAGRFRGAGISQVADLGCGLGAESMAMGAIDLNVRAFEIDEVTAALAVFNLGAFDNVEVEQADITTLDLSQFEALFFDPARRELDGKGERATRKFDPAQFSPNFNWVLEQASTKPTGIKLGPGHPHEAIAQDAEAQWLSIDGDLVELALWFGEVKRPKVARAATVVNLTGRHEIVSETFESEPADVSALKQFIYEPDNAVVRSHLIADLAREVGASLISREIAYLSSDKEIDSPMMRGFRVVDEMAFDRKKLKAYLRERNIGTLEIKKRGVDVVPEQLRKEMSLKGEIAATLILTRVGDDHRALIAQPL</sequence>
<protein>
    <submittedName>
        <fullName evidence="2">Unannotated protein</fullName>
    </submittedName>
</protein>
<dbReference type="InterPro" id="IPR029063">
    <property type="entry name" value="SAM-dependent_MTases_sf"/>
</dbReference>
<accession>A0A6J6NTY1</accession>